<dbReference type="EMBL" id="GG738862">
    <property type="protein sequence ID" value="EFC45611.1"/>
    <property type="molecule type" value="Genomic_DNA"/>
</dbReference>
<keyword evidence="4" id="KW-1185">Reference proteome</keyword>
<proteinExistence type="predicted"/>
<evidence type="ECO:0000313" key="3">
    <source>
        <dbReference type="EMBL" id="EFC45611.1"/>
    </source>
</evidence>
<feature type="transmembrane region" description="Helical" evidence="1">
    <location>
        <begin position="470"/>
        <end position="493"/>
    </location>
</feature>
<accession>D2VC85</accession>
<keyword evidence="2" id="KW-0732">Signal</keyword>
<organism evidence="4">
    <name type="scientific">Naegleria gruberi</name>
    <name type="common">Amoeba</name>
    <dbReference type="NCBI Taxonomy" id="5762"/>
    <lineage>
        <taxon>Eukaryota</taxon>
        <taxon>Discoba</taxon>
        <taxon>Heterolobosea</taxon>
        <taxon>Tetramitia</taxon>
        <taxon>Eutetramitia</taxon>
        <taxon>Vahlkampfiidae</taxon>
        <taxon>Naegleria</taxon>
    </lineage>
</organism>
<dbReference type="RefSeq" id="XP_002678355.1">
    <property type="nucleotide sequence ID" value="XM_002678309.1"/>
</dbReference>
<keyword evidence="1" id="KW-1133">Transmembrane helix</keyword>
<keyword evidence="1" id="KW-0472">Membrane</keyword>
<feature type="signal peptide" evidence="2">
    <location>
        <begin position="1"/>
        <end position="22"/>
    </location>
</feature>
<dbReference type="InParanoid" id="D2VC85"/>
<dbReference type="KEGG" id="ngr:NAEGRDRAFT_48370"/>
<evidence type="ECO:0000256" key="2">
    <source>
        <dbReference type="SAM" id="SignalP"/>
    </source>
</evidence>
<dbReference type="VEuPathDB" id="AmoebaDB:NAEGRDRAFT_48370"/>
<evidence type="ECO:0000256" key="1">
    <source>
        <dbReference type="SAM" id="Phobius"/>
    </source>
</evidence>
<sequence>MRPLLFLVLLVILQVSLLHVNAIPQITAITKLTSDLKITIQGQYFTQKPNQKPLLYWHADFGILPSIEFGRKSNWDSTFGGDLVNSTTPNVVISKGSRSAIRLDHGTKESAILSLVEFNSSQLYVWRRRYDAFSLEKDRAIRTRYINAKALNGYNSTVVTTGMWMTTLDKSIWAQVNYAPAGAAFYSATVGNINNDATVTVQRIQTGTPILFYGENDVQFSTPLINATANEGTGVYFSFNHKVFRLWVEYGVEPINVYMSLDKYGMVEVEHSVDGPFLRSTWMNKIQPAERRWVNEEFQYQSNSVNEIDGKLHFWQDNLRAWNESKRFRFRTTSRPNPFKQVYQTQVSNGAQINSFEYFDSLYIDETWHRVLIGNSSVYSNCTKLELIVPNKWNETTIEGTLRLGEFTDTPLNQLFVYVLDANGVVNRNGFNLAVSNQPTSSGLVVVGTLSNTKRVNSIVSHANQLVSSFAFLIIMFFLIDLQLAVAAVSCWFF</sequence>
<protein>
    <submittedName>
        <fullName evidence="3">Predicted protein</fullName>
    </submittedName>
</protein>
<dbReference type="AlphaFoldDB" id="D2VC85"/>
<name>D2VC85_NAEGR</name>
<dbReference type="Proteomes" id="UP000006671">
    <property type="component" value="Unassembled WGS sequence"/>
</dbReference>
<dbReference type="GeneID" id="8849163"/>
<keyword evidence="1" id="KW-0812">Transmembrane</keyword>
<gene>
    <name evidence="3" type="ORF">NAEGRDRAFT_48370</name>
</gene>
<evidence type="ECO:0000313" key="4">
    <source>
        <dbReference type="Proteomes" id="UP000006671"/>
    </source>
</evidence>
<reference evidence="3 4" key="1">
    <citation type="journal article" date="2010" name="Cell">
        <title>The genome of Naegleria gruberi illuminates early eukaryotic versatility.</title>
        <authorList>
            <person name="Fritz-Laylin L.K."/>
            <person name="Prochnik S.E."/>
            <person name="Ginger M.L."/>
            <person name="Dacks J.B."/>
            <person name="Carpenter M.L."/>
            <person name="Field M.C."/>
            <person name="Kuo A."/>
            <person name="Paredez A."/>
            <person name="Chapman J."/>
            <person name="Pham J."/>
            <person name="Shu S."/>
            <person name="Neupane R."/>
            <person name="Cipriano M."/>
            <person name="Mancuso J."/>
            <person name="Tu H."/>
            <person name="Salamov A."/>
            <person name="Lindquist E."/>
            <person name="Shapiro H."/>
            <person name="Lucas S."/>
            <person name="Grigoriev I.V."/>
            <person name="Cande W.Z."/>
            <person name="Fulton C."/>
            <person name="Rokhsar D.S."/>
            <person name="Dawson S.C."/>
        </authorList>
    </citation>
    <scope>NUCLEOTIDE SEQUENCE [LARGE SCALE GENOMIC DNA]</scope>
    <source>
        <strain evidence="3 4">NEG-M</strain>
    </source>
</reference>
<feature type="chain" id="PRO_5003038024" evidence="2">
    <location>
        <begin position="23"/>
        <end position="494"/>
    </location>
</feature>